<sequence>MPSTAQTIEETRARFPVLFNEGRFEELGAWFYTEDAVAMPAAQDPIEGRAAICDYLSGLREQHGLRFQLGVIRTVAGEDSAHLVGTYVATAGDGTRAEGVTHEAWALQADGTWKCSVDMWHDRA</sequence>
<evidence type="ECO:0000313" key="3">
    <source>
        <dbReference type="Proteomes" id="UP000505377"/>
    </source>
</evidence>
<dbReference type="EMBL" id="CP053564">
    <property type="protein sequence ID" value="QJY47745.1"/>
    <property type="molecule type" value="Genomic_DNA"/>
</dbReference>
<accession>A0A6M6JKI6</accession>
<name>A0A6M6JKI6_9PSEU</name>
<dbReference type="InterPro" id="IPR032710">
    <property type="entry name" value="NTF2-like_dom_sf"/>
</dbReference>
<organism evidence="2 3">
    <name type="scientific">Pseudonocardia broussonetiae</name>
    <dbReference type="NCBI Taxonomy" id="2736640"/>
    <lineage>
        <taxon>Bacteria</taxon>
        <taxon>Bacillati</taxon>
        <taxon>Actinomycetota</taxon>
        <taxon>Actinomycetes</taxon>
        <taxon>Pseudonocardiales</taxon>
        <taxon>Pseudonocardiaceae</taxon>
        <taxon>Pseudonocardia</taxon>
    </lineage>
</organism>
<proteinExistence type="predicted"/>
<dbReference type="Pfam" id="PF12680">
    <property type="entry name" value="SnoaL_2"/>
    <property type="match status" value="1"/>
</dbReference>
<protein>
    <recommendedName>
        <fullName evidence="1">SnoaL-like domain-containing protein</fullName>
    </recommendedName>
</protein>
<keyword evidence="3" id="KW-1185">Reference proteome</keyword>
<dbReference type="Proteomes" id="UP000505377">
    <property type="component" value="Chromosome"/>
</dbReference>
<dbReference type="AlphaFoldDB" id="A0A6M6JKI6"/>
<evidence type="ECO:0000259" key="1">
    <source>
        <dbReference type="Pfam" id="PF12680"/>
    </source>
</evidence>
<dbReference type="RefSeq" id="WP_172160685.1">
    <property type="nucleotide sequence ID" value="NZ_CP053564.1"/>
</dbReference>
<reference evidence="2 3" key="1">
    <citation type="submission" date="2020-05" db="EMBL/GenBank/DDBJ databases">
        <authorList>
            <person name="Mo P."/>
        </authorList>
    </citation>
    <scope>NUCLEOTIDE SEQUENCE [LARGE SCALE GENOMIC DNA]</scope>
    <source>
        <strain evidence="2 3">Gen01</strain>
    </source>
</reference>
<dbReference type="KEGG" id="pbro:HOP40_19625"/>
<feature type="domain" description="SnoaL-like" evidence="1">
    <location>
        <begin position="17"/>
        <end position="102"/>
    </location>
</feature>
<dbReference type="InterPro" id="IPR037401">
    <property type="entry name" value="SnoaL-like"/>
</dbReference>
<dbReference type="SUPFAM" id="SSF54427">
    <property type="entry name" value="NTF2-like"/>
    <property type="match status" value="1"/>
</dbReference>
<dbReference type="Gene3D" id="3.10.450.50">
    <property type="match status" value="1"/>
</dbReference>
<evidence type="ECO:0000313" key="2">
    <source>
        <dbReference type="EMBL" id="QJY47745.1"/>
    </source>
</evidence>
<gene>
    <name evidence="2" type="ORF">HOP40_19625</name>
</gene>